<dbReference type="PROSITE" id="PS51687">
    <property type="entry name" value="SAM_MT_RNA_M5U"/>
    <property type="match status" value="1"/>
</dbReference>
<dbReference type="SUPFAM" id="SSF50249">
    <property type="entry name" value="Nucleic acid-binding proteins"/>
    <property type="match status" value="1"/>
</dbReference>
<keyword evidence="1 4" id="KW-0489">Methyltransferase</keyword>
<dbReference type="CDD" id="cd02440">
    <property type="entry name" value="AdoMet_MTases"/>
    <property type="match status" value="1"/>
</dbReference>
<feature type="active site" description="Nucleophile" evidence="4">
    <location>
        <position position="411"/>
    </location>
</feature>
<evidence type="ECO:0000313" key="8">
    <source>
        <dbReference type="Proteomes" id="UP000094385"/>
    </source>
</evidence>
<evidence type="ECO:0000256" key="2">
    <source>
        <dbReference type="ARBA" id="ARBA00022679"/>
    </source>
</evidence>
<protein>
    <recommendedName>
        <fullName evidence="6">TRAM domain-containing protein</fullName>
    </recommendedName>
</protein>
<dbReference type="STRING" id="675824.A0A1E3Q9E8"/>
<dbReference type="InterPro" id="IPR025795">
    <property type="entry name" value="tRNA_(uracil-5-)_MeTrfase"/>
</dbReference>
<dbReference type="InterPro" id="IPR030390">
    <property type="entry name" value="MeTrfase_TrmA_AS"/>
</dbReference>
<feature type="binding site" evidence="4">
    <location>
        <position position="384"/>
    </location>
    <ligand>
        <name>S-adenosyl-L-methionine</name>
        <dbReference type="ChEBI" id="CHEBI:59789"/>
    </ligand>
</feature>
<sequence>MELRESLGLHVDVKTSEDGKSFILEQQPATEFRYTELYIAKLSSTGDGIGVDKLDDGTTEIVVVPYSIPGDLVKAKIYKCLEHYSLADLEAVLSGGDARDDSLVRCKYFTKCAGCQLQMLPYEEQLRHKREVIVRAYKNFCEVSDGVIPAIGDTIGSPLEYGYRTKLTPHFDVPRNSHVPTVTPIGFTQKGRSFVIDIEECPIGTPAINEAYKKERIRVRDNIHSYKRGATLLLRESLEMDETTNETKKSVCVDSKDTVTEYVNRYRFKYPAGDFFQCNSSVLPRVTEYVNSQLKLRVFNNEYEPLPAPKYLVDAYCGSGLFSITCNESVEEVIGVEISPKSVACATSNAQDNNIANAEFVLGDAAVIFMKIRTPSNETSMILDPPRKGCDNNFLNQLLDYLPRRIVYVSCNVHTQARDLGYILNDRRGLKYHVNSIRGFDFFPQTHHVESVAVLTLQD</sequence>
<dbReference type="Pfam" id="PF05958">
    <property type="entry name" value="tRNA_U5-meth_tr"/>
    <property type="match status" value="1"/>
</dbReference>
<evidence type="ECO:0000256" key="5">
    <source>
        <dbReference type="PROSITE-ProRule" id="PRU10015"/>
    </source>
</evidence>
<dbReference type="Proteomes" id="UP000094385">
    <property type="component" value="Unassembled WGS sequence"/>
</dbReference>
<dbReference type="AlphaFoldDB" id="A0A1E3Q9E8"/>
<evidence type="ECO:0000259" key="6">
    <source>
        <dbReference type="PROSITE" id="PS50926"/>
    </source>
</evidence>
<dbReference type="InterPro" id="IPR030391">
    <property type="entry name" value="MeTrfase_TrmA_CS"/>
</dbReference>
<feature type="binding site" evidence="4">
    <location>
        <position position="316"/>
    </location>
    <ligand>
        <name>S-adenosyl-L-methionine</name>
        <dbReference type="ChEBI" id="CHEBI:59789"/>
    </ligand>
</feature>
<evidence type="ECO:0000256" key="3">
    <source>
        <dbReference type="ARBA" id="ARBA00022691"/>
    </source>
</evidence>
<keyword evidence="3 4" id="KW-0949">S-adenosyl-L-methionine</keyword>
<dbReference type="InterPro" id="IPR012340">
    <property type="entry name" value="NA-bd_OB-fold"/>
</dbReference>
<reference evidence="7 8" key="1">
    <citation type="journal article" date="2016" name="Proc. Natl. Acad. Sci. U.S.A.">
        <title>Comparative genomics of biotechnologically important yeasts.</title>
        <authorList>
            <person name="Riley R."/>
            <person name="Haridas S."/>
            <person name="Wolfe K.H."/>
            <person name="Lopes M.R."/>
            <person name="Hittinger C.T."/>
            <person name="Goeker M."/>
            <person name="Salamov A.A."/>
            <person name="Wisecaver J.H."/>
            <person name="Long T.M."/>
            <person name="Calvey C.H."/>
            <person name="Aerts A.L."/>
            <person name="Barry K.W."/>
            <person name="Choi C."/>
            <person name="Clum A."/>
            <person name="Coughlan A.Y."/>
            <person name="Deshpande S."/>
            <person name="Douglass A.P."/>
            <person name="Hanson S.J."/>
            <person name="Klenk H.-P."/>
            <person name="LaButti K.M."/>
            <person name="Lapidus A."/>
            <person name="Lindquist E.A."/>
            <person name="Lipzen A.M."/>
            <person name="Meier-Kolthoff J.P."/>
            <person name="Ohm R.A."/>
            <person name="Otillar R.P."/>
            <person name="Pangilinan J.L."/>
            <person name="Peng Y."/>
            <person name="Rokas A."/>
            <person name="Rosa C.A."/>
            <person name="Scheuner C."/>
            <person name="Sibirny A.A."/>
            <person name="Slot J.C."/>
            <person name="Stielow J.B."/>
            <person name="Sun H."/>
            <person name="Kurtzman C.P."/>
            <person name="Blackwell M."/>
            <person name="Grigoriev I.V."/>
            <person name="Jeffries T.W."/>
        </authorList>
    </citation>
    <scope>NUCLEOTIDE SEQUENCE [LARGE SCALE GENOMIC DNA]</scope>
    <source>
        <strain evidence="7 8">NRRL Y-11557</strain>
    </source>
</reference>
<accession>A0A1E3Q9E8</accession>
<dbReference type="GO" id="GO:0051908">
    <property type="term" value="F:double-stranded DNA 5'-3' DNA exonuclease activity"/>
    <property type="evidence" value="ECO:0007669"/>
    <property type="project" value="EnsemblFungi"/>
</dbReference>
<dbReference type="OrthoDB" id="10250660at2759"/>
<keyword evidence="2 4" id="KW-0808">Transferase</keyword>
<dbReference type="PROSITE" id="PS50926">
    <property type="entry name" value="TRAM"/>
    <property type="match status" value="1"/>
</dbReference>
<dbReference type="FunFam" id="2.40.50.140:FF:000201">
    <property type="entry name" value="TRM2p tRNA methyltransferase"/>
    <property type="match status" value="1"/>
</dbReference>
<evidence type="ECO:0000256" key="1">
    <source>
        <dbReference type="ARBA" id="ARBA00022603"/>
    </source>
</evidence>
<evidence type="ECO:0000313" key="7">
    <source>
        <dbReference type="EMBL" id="ODQ74315.1"/>
    </source>
</evidence>
<feature type="binding site" evidence="4">
    <location>
        <position position="277"/>
    </location>
    <ligand>
        <name>S-adenosyl-L-methionine</name>
        <dbReference type="ChEBI" id="CHEBI:59789"/>
    </ligand>
</feature>
<feature type="active site" evidence="5">
    <location>
        <position position="411"/>
    </location>
</feature>
<proteinExistence type="inferred from homology"/>
<dbReference type="SUPFAM" id="SSF53335">
    <property type="entry name" value="S-adenosyl-L-methionine-dependent methyltransferases"/>
    <property type="match status" value="1"/>
</dbReference>
<name>A0A1E3Q9E8_LIPST</name>
<feature type="domain" description="TRAM" evidence="6">
    <location>
        <begin position="28"/>
        <end position="91"/>
    </location>
</feature>
<dbReference type="PANTHER" id="PTHR11061:SF30">
    <property type="entry name" value="TRNA (URACIL(54)-C(5))-METHYLTRANSFERASE"/>
    <property type="match status" value="1"/>
</dbReference>
<organism evidence="7 8">
    <name type="scientific">Lipomyces starkeyi NRRL Y-11557</name>
    <dbReference type="NCBI Taxonomy" id="675824"/>
    <lineage>
        <taxon>Eukaryota</taxon>
        <taxon>Fungi</taxon>
        <taxon>Dikarya</taxon>
        <taxon>Ascomycota</taxon>
        <taxon>Saccharomycotina</taxon>
        <taxon>Lipomycetes</taxon>
        <taxon>Lipomycetales</taxon>
        <taxon>Lipomycetaceae</taxon>
        <taxon>Lipomyces</taxon>
    </lineage>
</organism>
<dbReference type="EMBL" id="KV454292">
    <property type="protein sequence ID" value="ODQ74315.1"/>
    <property type="molecule type" value="Genomic_DNA"/>
</dbReference>
<keyword evidence="8" id="KW-1185">Reference proteome</keyword>
<dbReference type="PROSITE" id="PS51622">
    <property type="entry name" value="SAM_MT_RNA_M5U_2"/>
    <property type="match status" value="1"/>
</dbReference>
<dbReference type="PROSITE" id="PS01231">
    <property type="entry name" value="TRMA_2"/>
    <property type="match status" value="1"/>
</dbReference>
<dbReference type="InterPro" id="IPR029063">
    <property type="entry name" value="SAM-dependent_MTases_sf"/>
</dbReference>
<feature type="binding site" evidence="4">
    <location>
        <position position="337"/>
    </location>
    <ligand>
        <name>S-adenosyl-L-methionine</name>
        <dbReference type="ChEBI" id="CHEBI:59789"/>
    </ligand>
</feature>
<dbReference type="GO" id="GO:0030697">
    <property type="term" value="F:tRNA (uracil(54)-C5)-methyltransferase activity, S-adenosyl methionine-dependent"/>
    <property type="evidence" value="ECO:0007669"/>
    <property type="project" value="EnsemblFungi"/>
</dbReference>
<dbReference type="PANTHER" id="PTHR11061">
    <property type="entry name" value="RNA M5U METHYLTRANSFERASE"/>
    <property type="match status" value="1"/>
</dbReference>
<dbReference type="InterPro" id="IPR010280">
    <property type="entry name" value="U5_MeTrfase_fam"/>
</dbReference>
<dbReference type="Gene3D" id="2.40.50.140">
    <property type="entry name" value="Nucleic acid-binding proteins"/>
    <property type="match status" value="1"/>
</dbReference>
<dbReference type="Gene3D" id="3.40.50.150">
    <property type="entry name" value="Vaccinia Virus protein VP39"/>
    <property type="match status" value="2"/>
</dbReference>
<dbReference type="GO" id="GO:0032259">
    <property type="term" value="P:methylation"/>
    <property type="evidence" value="ECO:0007669"/>
    <property type="project" value="UniProtKB-KW"/>
</dbReference>
<dbReference type="Pfam" id="PF01938">
    <property type="entry name" value="TRAM"/>
    <property type="match status" value="1"/>
</dbReference>
<dbReference type="GO" id="GO:0006400">
    <property type="term" value="P:tRNA modification"/>
    <property type="evidence" value="ECO:0007669"/>
    <property type="project" value="EnsemblFungi"/>
</dbReference>
<dbReference type="InterPro" id="IPR002792">
    <property type="entry name" value="TRAM_dom"/>
</dbReference>
<comment type="similarity">
    <text evidence="4">Belongs to the class I-like SAM-binding methyltransferase superfamily. RNA M5U methyltransferase family.</text>
</comment>
<dbReference type="GO" id="GO:0000014">
    <property type="term" value="F:single-stranded DNA endodeoxyribonuclease activity"/>
    <property type="evidence" value="ECO:0007669"/>
    <property type="project" value="EnsemblFungi"/>
</dbReference>
<dbReference type="PROSITE" id="PS01230">
    <property type="entry name" value="TRMA_1"/>
    <property type="match status" value="1"/>
</dbReference>
<gene>
    <name evidence="7" type="ORF">LIPSTDRAFT_50870</name>
</gene>
<evidence type="ECO:0000256" key="4">
    <source>
        <dbReference type="PROSITE-ProRule" id="PRU01024"/>
    </source>
</evidence>